<evidence type="ECO:0000256" key="1">
    <source>
        <dbReference type="SAM" id="Phobius"/>
    </source>
</evidence>
<protein>
    <submittedName>
        <fullName evidence="2">Uncharacterized protein</fullName>
    </submittedName>
</protein>
<feature type="transmembrane region" description="Helical" evidence="1">
    <location>
        <begin position="24"/>
        <end position="46"/>
    </location>
</feature>
<keyword evidence="1" id="KW-0812">Transmembrane</keyword>
<name>A0A9E2NW63_9BACT</name>
<organism evidence="2 3">
    <name type="scientific">Candidatus Ureaplasma intestinipullorum</name>
    <dbReference type="NCBI Taxonomy" id="2838770"/>
    <lineage>
        <taxon>Bacteria</taxon>
        <taxon>Bacillati</taxon>
        <taxon>Mycoplasmatota</taxon>
        <taxon>Mycoplasmoidales</taxon>
        <taxon>Mycoplasmoidaceae</taxon>
        <taxon>Ureaplasma</taxon>
    </lineage>
</organism>
<gene>
    <name evidence="2" type="ORF">H9897_02425</name>
</gene>
<sequence length="132" mass="15116">MNIKEFSVGNKIEQNLRSPKKYKYTWLIIGLVTLFIIGLNIVPIIFLNVKHSDATQNILNMNQSYLNASTIINYIVFGVMFIPYLYLSASWIVGIDNITKSKKFHLLIWIIYTICACLALIAIVLCFRGLLI</sequence>
<comment type="caution">
    <text evidence="2">The sequence shown here is derived from an EMBL/GenBank/DDBJ whole genome shotgun (WGS) entry which is preliminary data.</text>
</comment>
<dbReference type="AlphaFoldDB" id="A0A9E2NW63"/>
<reference evidence="2" key="1">
    <citation type="journal article" date="2021" name="PeerJ">
        <title>Extensive microbial diversity within the chicken gut microbiome revealed by metagenomics and culture.</title>
        <authorList>
            <person name="Gilroy R."/>
            <person name="Ravi A."/>
            <person name="Getino M."/>
            <person name="Pursley I."/>
            <person name="Horton D.L."/>
            <person name="Alikhan N.F."/>
            <person name="Baker D."/>
            <person name="Gharbi K."/>
            <person name="Hall N."/>
            <person name="Watson M."/>
            <person name="Adriaenssens E.M."/>
            <person name="Foster-Nyarko E."/>
            <person name="Jarju S."/>
            <person name="Secka A."/>
            <person name="Antonio M."/>
            <person name="Oren A."/>
            <person name="Chaudhuri R.R."/>
            <person name="La Ragione R."/>
            <person name="Hildebrand F."/>
            <person name="Pallen M.J."/>
        </authorList>
    </citation>
    <scope>NUCLEOTIDE SEQUENCE</scope>
    <source>
        <strain evidence="2">A5-1222</strain>
    </source>
</reference>
<keyword evidence="1" id="KW-0472">Membrane</keyword>
<feature type="transmembrane region" description="Helical" evidence="1">
    <location>
        <begin position="106"/>
        <end position="131"/>
    </location>
</feature>
<accession>A0A9E2NW63</accession>
<feature type="transmembrane region" description="Helical" evidence="1">
    <location>
        <begin position="71"/>
        <end position="94"/>
    </location>
</feature>
<evidence type="ECO:0000313" key="2">
    <source>
        <dbReference type="EMBL" id="MBU3830988.1"/>
    </source>
</evidence>
<evidence type="ECO:0000313" key="3">
    <source>
        <dbReference type="Proteomes" id="UP000824247"/>
    </source>
</evidence>
<proteinExistence type="predicted"/>
<dbReference type="Proteomes" id="UP000824247">
    <property type="component" value="Unassembled WGS sequence"/>
</dbReference>
<dbReference type="EMBL" id="JAHLFM010000038">
    <property type="protein sequence ID" value="MBU3830988.1"/>
    <property type="molecule type" value="Genomic_DNA"/>
</dbReference>
<reference evidence="2" key="2">
    <citation type="submission" date="2021-04" db="EMBL/GenBank/DDBJ databases">
        <authorList>
            <person name="Gilroy R."/>
        </authorList>
    </citation>
    <scope>NUCLEOTIDE SEQUENCE</scope>
    <source>
        <strain evidence="2">A5-1222</strain>
    </source>
</reference>
<keyword evidence="1" id="KW-1133">Transmembrane helix</keyword>